<reference evidence="3" key="1">
    <citation type="submission" date="2013-04" db="EMBL/GenBank/DDBJ databases">
        <title>Thioclava sp. 13D2W-2 Genome Sequencing.</title>
        <authorList>
            <person name="Lai Q."/>
            <person name="Li G."/>
            <person name="Shao Z."/>
        </authorList>
    </citation>
    <scope>NUCLEOTIDE SEQUENCE [LARGE SCALE GENOMIC DNA]</scope>
    <source>
        <strain evidence="3">13D2W-2</strain>
    </source>
</reference>
<evidence type="ECO:0008006" key="4">
    <source>
        <dbReference type="Google" id="ProtNLM"/>
    </source>
</evidence>
<protein>
    <recommendedName>
        <fullName evidence="4">Lipoprotein</fullName>
    </recommendedName>
</protein>
<sequence length="697" mass="75073">MKRITGGIATTALLAGMGLAQPAGAESTIAWSIGTLGSPGAIDTPTAGVFRDGELVGSVSGYSGSQRANFSFQAFPRLTATARYSREAGLGTGGDTLKDRSFDLHLQVLNEKGWRPAFAVGLRDMFDNGIYASEYVVASKTLSPRLRASVGWGWGRLGSDGSGGGTRPAPSTTGGLNSETWFKGPSAPFASIQWRATDKLTLKAEYSKDAYSAQVAAGEFDNKTPFNFGADYQINPIASVSGYVLHGDKVGLQFNIALDPRQPAAPSGLERAPIPVAPRPAPAANPDAWSTDWANDSTAQPAIQQAMADALRKDGQVLESLKLTPTSADVRISNETYRSNPQAIGHAARIATRALPASVETIKVTLVERGMPTSTTTLKRSDIERLENGPSTQIAAVAGIGEAERGQQGYVATPGLYPRLLWGIGPYLELSPFDADEGLHADMGFALKGRYEFAPGLVLSGEIRQKLVGNLDEVTKTSTSPVPHVRSDIYEYQKHGDLTVQSLTFASYGRPARDVYSRVTVGYLERMYGGVSGELLWKPVDSRLALGAEVNWVKKRNFDQRFGFQDYDTVTGFLSAYYDFGNGLTGELDVGRYLAEDWGATVSLDREMANGWKIGAFATFTDMSQSDFGDGHFDKGIRLTIPLGYATGQPSLKSFSTTLRPYVGDGGARVHVDGRLFETIEGSHQGGLYRDWGRFWR</sequence>
<feature type="chain" id="PRO_5001797602" description="Lipoprotein" evidence="1">
    <location>
        <begin position="26"/>
        <end position="697"/>
    </location>
</feature>
<dbReference type="STRING" id="1317124.DW2_16450"/>
<reference evidence="2 3" key="2">
    <citation type="journal article" date="2015" name="Antonie Van Leeuwenhoek">
        <title>Thioclava indica sp. nov., isolated from surface seawater of the Indian Ocean.</title>
        <authorList>
            <person name="Liu Y."/>
            <person name="Lai Q."/>
            <person name="Du J."/>
            <person name="Xu H."/>
            <person name="Jiang L."/>
            <person name="Shao Z."/>
        </authorList>
    </citation>
    <scope>NUCLEOTIDE SEQUENCE [LARGE SCALE GENOMIC DNA]</scope>
    <source>
        <strain evidence="2 3">13D2W-2</strain>
    </source>
</reference>
<dbReference type="eggNOG" id="COG3637">
    <property type="taxonomic scope" value="Bacteria"/>
</dbReference>
<evidence type="ECO:0000313" key="2">
    <source>
        <dbReference type="EMBL" id="KFE33836.1"/>
    </source>
</evidence>
<dbReference type="InterPro" id="IPR010344">
    <property type="entry name" value="YbjH"/>
</dbReference>
<dbReference type="PATRIC" id="fig|1317124.6.peg.3313"/>
<gene>
    <name evidence="2" type="ORF">DW2_16450</name>
</gene>
<evidence type="ECO:0000256" key="1">
    <source>
        <dbReference type="SAM" id="SignalP"/>
    </source>
</evidence>
<dbReference type="OrthoDB" id="19542at2"/>
<accession>A0A085TSY9</accession>
<keyword evidence="3" id="KW-1185">Reference proteome</keyword>
<proteinExistence type="predicted"/>
<organism evidence="2 3">
    <name type="scientific">Thioclava atlantica</name>
    <dbReference type="NCBI Taxonomy" id="1317124"/>
    <lineage>
        <taxon>Bacteria</taxon>
        <taxon>Pseudomonadati</taxon>
        <taxon>Pseudomonadota</taxon>
        <taxon>Alphaproteobacteria</taxon>
        <taxon>Rhodobacterales</taxon>
        <taxon>Paracoccaceae</taxon>
        <taxon>Thioclava</taxon>
    </lineage>
</organism>
<comment type="caution">
    <text evidence="2">The sequence shown here is derived from an EMBL/GenBank/DDBJ whole genome shotgun (WGS) entry which is preliminary data.</text>
</comment>
<feature type="signal peptide" evidence="1">
    <location>
        <begin position="1"/>
        <end position="25"/>
    </location>
</feature>
<dbReference type="RefSeq" id="WP_038148216.1">
    <property type="nucleotide sequence ID" value="NZ_AQRC01000015.1"/>
</dbReference>
<dbReference type="EMBL" id="AQRC01000015">
    <property type="protein sequence ID" value="KFE33836.1"/>
    <property type="molecule type" value="Genomic_DNA"/>
</dbReference>
<dbReference type="Proteomes" id="UP000028607">
    <property type="component" value="Unassembled WGS sequence"/>
</dbReference>
<keyword evidence="1" id="KW-0732">Signal</keyword>
<dbReference type="AlphaFoldDB" id="A0A085TSY9"/>
<evidence type="ECO:0000313" key="3">
    <source>
        <dbReference type="Proteomes" id="UP000028607"/>
    </source>
</evidence>
<dbReference type="Pfam" id="PF06082">
    <property type="entry name" value="YjbH"/>
    <property type="match status" value="1"/>
</dbReference>
<name>A0A085TSY9_9RHOB</name>